<dbReference type="Proteomes" id="UP000003221">
    <property type="component" value="Unassembled WGS sequence"/>
</dbReference>
<sequence length="246" mass="27828">MMNDAFAKDNNENSLHSFLFSQQAKPHAAIDALFSALLPFGQPFTLGIGDEFYLQANDEHYIVLLESGVVSFCHNDKRLHISSSFAPSVVGMVDSYGATYNVPARPEHFLLAETVCTGRFVRLPDFIKIADECDLWHDVARCLAYRLMVMSARRAYRLMVMSAHMSARDRELVGVDSYLKVRALLTEIWAYPQAYRESIIVLNFIQRRTGISRSRTMKILSELKKGGYIHIDNGRLTALGKLPVAY</sequence>
<name>G5PXK7_SALMO</name>
<dbReference type="PATRIC" id="fig|913242.3.peg.168"/>
<dbReference type="EMBL" id="AFCS01000045">
    <property type="protein sequence ID" value="EHC83813.1"/>
    <property type="molecule type" value="Genomic_DNA"/>
</dbReference>
<reference evidence="2 3" key="1">
    <citation type="journal article" date="2011" name="BMC Genomics">
        <title>Genome sequencing reveals diversification of virulence factor content and possible host adaptation in distinct subpopulations of Salmonella enterica.</title>
        <authorList>
            <person name="den Bakker H.C."/>
            <person name="Moreno Switt A.I."/>
            <person name="Govoni G."/>
            <person name="Cummings C.A."/>
            <person name="Ranieri M.L."/>
            <person name="Degoricija L."/>
            <person name="Hoelzer K."/>
            <person name="Rodriguez-Rivera L.D."/>
            <person name="Brown S."/>
            <person name="Bolchacova E."/>
            <person name="Furtado M.R."/>
            <person name="Wiedmann M."/>
        </authorList>
    </citation>
    <scope>NUCLEOTIDE SEQUENCE [LARGE SCALE GENOMIC DNA]</scope>
    <source>
        <strain evidence="2 3">S5-403</strain>
    </source>
</reference>
<accession>G5PXK7</accession>
<dbReference type="Pfam" id="PF15977">
    <property type="entry name" value="HTH_46"/>
    <property type="match status" value="1"/>
</dbReference>
<evidence type="ECO:0000259" key="1">
    <source>
        <dbReference type="Pfam" id="PF15977"/>
    </source>
</evidence>
<evidence type="ECO:0000313" key="3">
    <source>
        <dbReference type="Proteomes" id="UP000003221"/>
    </source>
</evidence>
<dbReference type="AlphaFoldDB" id="G5PXK7"/>
<gene>
    <name evidence="2" type="ORF">LTSEMON_0080</name>
</gene>
<dbReference type="InterPro" id="IPR041687">
    <property type="entry name" value="HTH_46"/>
</dbReference>
<dbReference type="Gene3D" id="2.60.120.10">
    <property type="entry name" value="Jelly Rolls"/>
    <property type="match status" value="1"/>
</dbReference>
<organism evidence="2 3">
    <name type="scientific">Salmonella enterica subsp. enterica serovar Montevideo str. S5-403</name>
    <dbReference type="NCBI Taxonomy" id="913242"/>
    <lineage>
        <taxon>Bacteria</taxon>
        <taxon>Pseudomonadati</taxon>
        <taxon>Pseudomonadota</taxon>
        <taxon>Gammaproteobacteria</taxon>
        <taxon>Enterobacterales</taxon>
        <taxon>Enterobacteriaceae</taxon>
        <taxon>Salmonella</taxon>
    </lineage>
</organism>
<protein>
    <submittedName>
        <fullName evidence="2">Putative cytoplasmic protein</fullName>
    </submittedName>
</protein>
<dbReference type="InterPro" id="IPR014710">
    <property type="entry name" value="RmlC-like_jellyroll"/>
</dbReference>
<comment type="caution">
    <text evidence="2">The sequence shown here is derived from an EMBL/GenBank/DDBJ whole genome shotgun (WGS) entry which is preliminary data.</text>
</comment>
<feature type="domain" description="IprA winged helix-turn-helix" evidence="1">
    <location>
        <begin position="177"/>
        <end position="244"/>
    </location>
</feature>
<proteinExistence type="predicted"/>
<evidence type="ECO:0000313" key="2">
    <source>
        <dbReference type="EMBL" id="EHC83813.1"/>
    </source>
</evidence>